<accession>A0A120MH42</accession>
<protein>
    <submittedName>
        <fullName evidence="1">Apolipoprotein A1-2b</fullName>
    </submittedName>
</protein>
<reference evidence="1" key="1">
    <citation type="submission" date="2015-09" db="EMBL/GenBank/DDBJ databases">
        <title>Identification of potential biomarkers of hepatotoxicity by plasma proteome analysis of arsenic exposed Labeo rohita.</title>
        <authorList>
            <person name="Banerjee S."/>
            <person name="Mohanty S."/>
            <person name="Guha Mazumder D.N."/>
            <person name="Cash P."/>
            <person name="Mohanty B.P."/>
        </authorList>
    </citation>
    <scope>NUCLEOTIDE SEQUENCE</scope>
</reference>
<feature type="non-terminal residue" evidence="1">
    <location>
        <position position="1"/>
    </location>
</feature>
<feature type="non-terminal residue" evidence="1">
    <location>
        <position position="56"/>
    </location>
</feature>
<sequence>NFERHPGLCQMKQNFVTNVSETKSDLVPRVEAVRANLTDHLEDFILLAAPYAEEYK</sequence>
<dbReference type="SUPFAM" id="SSF58113">
    <property type="entry name" value="Apolipoprotein A-I"/>
    <property type="match status" value="1"/>
</dbReference>
<proteinExistence type="evidence at transcript level"/>
<dbReference type="AlphaFoldDB" id="A0A120MH42"/>
<dbReference type="EMBL" id="KT634299">
    <property type="protein sequence ID" value="AMH81304.1"/>
    <property type="molecule type" value="mRNA"/>
</dbReference>
<keyword evidence="1" id="KW-0449">Lipoprotein</keyword>
<evidence type="ECO:0000313" key="1">
    <source>
        <dbReference type="EMBL" id="AMH81304.1"/>
    </source>
</evidence>
<organism evidence="1">
    <name type="scientific">Labeo rohita</name>
    <name type="common">Indian major carp</name>
    <name type="synonym">Cyprinus rohita</name>
    <dbReference type="NCBI Taxonomy" id="84645"/>
    <lineage>
        <taxon>Eukaryota</taxon>
        <taxon>Metazoa</taxon>
        <taxon>Chordata</taxon>
        <taxon>Craniata</taxon>
        <taxon>Vertebrata</taxon>
        <taxon>Euteleostomi</taxon>
        <taxon>Actinopterygii</taxon>
        <taxon>Neopterygii</taxon>
        <taxon>Teleostei</taxon>
        <taxon>Ostariophysi</taxon>
        <taxon>Cypriniformes</taxon>
        <taxon>Cyprinidae</taxon>
        <taxon>Labeoninae</taxon>
        <taxon>Labeonini</taxon>
        <taxon>Labeo</taxon>
    </lineage>
</organism>
<name>A0A120MH42_LABRO</name>